<sequence>MPPSSFASTPSKRVLSLQDPSSKISKSSPDAFSCILLTDTSLQTVAKNRGAVAVSIQEITYNPVSHLGTSFPFSPRTPTVMLWNLRLGSDTRTRAMDI</sequence>
<dbReference type="Proteomes" id="UP000683000">
    <property type="component" value="Unassembled WGS sequence"/>
</dbReference>
<protein>
    <submittedName>
        <fullName evidence="2">Uncharacterized protein</fullName>
    </submittedName>
</protein>
<evidence type="ECO:0000256" key="1">
    <source>
        <dbReference type="SAM" id="MobiDB-lite"/>
    </source>
</evidence>
<dbReference type="Gene3D" id="1.10.240.10">
    <property type="entry name" value="Tyrosyl-Transfer RNA Synthetase"/>
    <property type="match status" value="1"/>
</dbReference>
<comment type="caution">
    <text evidence="2">The sequence shown here is derived from an EMBL/GenBank/DDBJ whole genome shotgun (WGS) entry which is preliminary data.</text>
</comment>
<dbReference type="OrthoDB" id="10387986at2759"/>
<name>A0A8I2YS22_9AGAM</name>
<keyword evidence="3" id="KW-1185">Reference proteome</keyword>
<reference evidence="2" key="1">
    <citation type="submission" date="2021-03" db="EMBL/GenBank/DDBJ databases">
        <title>Evolutionary innovations through gain and loss of genes in the ectomycorrhizal Boletales.</title>
        <authorList>
            <person name="Wu G."/>
            <person name="Miyauchi S."/>
            <person name="Morin E."/>
            <person name="Yang Z.-L."/>
            <person name="Xu J."/>
            <person name="Martin F.M."/>
        </authorList>
    </citation>
    <scope>NUCLEOTIDE SEQUENCE</scope>
    <source>
        <strain evidence="2">BR01</strain>
    </source>
</reference>
<proteinExistence type="predicted"/>
<gene>
    <name evidence="2" type="ORF">JVT61DRAFT_2637</name>
</gene>
<dbReference type="AlphaFoldDB" id="A0A8I2YS22"/>
<organism evidence="2 3">
    <name type="scientific">Boletus reticuloceps</name>
    <dbReference type="NCBI Taxonomy" id="495285"/>
    <lineage>
        <taxon>Eukaryota</taxon>
        <taxon>Fungi</taxon>
        <taxon>Dikarya</taxon>
        <taxon>Basidiomycota</taxon>
        <taxon>Agaricomycotina</taxon>
        <taxon>Agaricomycetes</taxon>
        <taxon>Agaricomycetidae</taxon>
        <taxon>Boletales</taxon>
        <taxon>Boletineae</taxon>
        <taxon>Boletaceae</taxon>
        <taxon>Boletoideae</taxon>
        <taxon>Boletus</taxon>
    </lineage>
</organism>
<accession>A0A8I2YS22</accession>
<evidence type="ECO:0000313" key="2">
    <source>
        <dbReference type="EMBL" id="KAG6375787.1"/>
    </source>
</evidence>
<feature type="region of interest" description="Disordered" evidence="1">
    <location>
        <begin position="1"/>
        <end position="28"/>
    </location>
</feature>
<feature type="compositionally biased region" description="Low complexity" evidence="1">
    <location>
        <begin position="19"/>
        <end position="28"/>
    </location>
</feature>
<dbReference type="EMBL" id="JAGFBS010000013">
    <property type="protein sequence ID" value="KAG6375787.1"/>
    <property type="molecule type" value="Genomic_DNA"/>
</dbReference>
<feature type="compositionally biased region" description="Polar residues" evidence="1">
    <location>
        <begin position="1"/>
        <end position="11"/>
    </location>
</feature>
<evidence type="ECO:0000313" key="3">
    <source>
        <dbReference type="Proteomes" id="UP000683000"/>
    </source>
</evidence>